<keyword evidence="2" id="KW-1185">Reference proteome</keyword>
<evidence type="ECO:0000313" key="2">
    <source>
        <dbReference type="Proteomes" id="UP001634393"/>
    </source>
</evidence>
<dbReference type="Proteomes" id="UP001634393">
    <property type="component" value="Unassembled WGS sequence"/>
</dbReference>
<comment type="caution">
    <text evidence="1">The sequence shown here is derived from an EMBL/GenBank/DDBJ whole genome shotgun (WGS) entry which is preliminary data.</text>
</comment>
<sequence length="111" mass="12197">MMKNLYLCSCSSFTFPTLHPHHQLSAGQRERGTNFTLHAAAKSGGVFSLNSCKTCKGQGAIECPGCKGTGKNKKNGNMFERWKMQIEFVHEGALIAKDSDSRVVLFVAKED</sequence>
<proteinExistence type="predicted"/>
<accession>A0ABD3U873</accession>
<dbReference type="EMBL" id="JBJXBP010000002">
    <property type="protein sequence ID" value="KAL3845646.1"/>
    <property type="molecule type" value="Genomic_DNA"/>
</dbReference>
<dbReference type="AlphaFoldDB" id="A0ABD3U873"/>
<reference evidence="1 2" key="1">
    <citation type="submission" date="2024-12" db="EMBL/GenBank/DDBJ databases">
        <title>The unique morphological basis and parallel evolutionary history of personate flowers in Penstemon.</title>
        <authorList>
            <person name="Depatie T.H."/>
            <person name="Wessinger C.A."/>
        </authorList>
    </citation>
    <scope>NUCLEOTIDE SEQUENCE [LARGE SCALE GENOMIC DNA]</scope>
    <source>
        <strain evidence="1">WTNN_2</strain>
        <tissue evidence="1">Leaf</tissue>
    </source>
</reference>
<protein>
    <submittedName>
        <fullName evidence="1">Uncharacterized protein</fullName>
    </submittedName>
</protein>
<organism evidence="1 2">
    <name type="scientific">Penstemon smallii</name>
    <dbReference type="NCBI Taxonomy" id="265156"/>
    <lineage>
        <taxon>Eukaryota</taxon>
        <taxon>Viridiplantae</taxon>
        <taxon>Streptophyta</taxon>
        <taxon>Embryophyta</taxon>
        <taxon>Tracheophyta</taxon>
        <taxon>Spermatophyta</taxon>
        <taxon>Magnoliopsida</taxon>
        <taxon>eudicotyledons</taxon>
        <taxon>Gunneridae</taxon>
        <taxon>Pentapetalae</taxon>
        <taxon>asterids</taxon>
        <taxon>lamiids</taxon>
        <taxon>Lamiales</taxon>
        <taxon>Plantaginaceae</taxon>
        <taxon>Cheloneae</taxon>
        <taxon>Penstemon</taxon>
    </lineage>
</organism>
<name>A0ABD3U873_9LAMI</name>
<evidence type="ECO:0000313" key="1">
    <source>
        <dbReference type="EMBL" id="KAL3845646.1"/>
    </source>
</evidence>
<gene>
    <name evidence="1" type="ORF">ACJIZ3_003049</name>
</gene>